<accession>A0A9W9LQW8</accession>
<dbReference type="SMART" id="SM00906">
    <property type="entry name" value="Fungal_trans"/>
    <property type="match status" value="1"/>
</dbReference>
<name>A0A9W9LQW8_9EURO</name>
<organism evidence="3 4">
    <name type="scientific">Penicillium capsulatum</name>
    <dbReference type="NCBI Taxonomy" id="69766"/>
    <lineage>
        <taxon>Eukaryota</taxon>
        <taxon>Fungi</taxon>
        <taxon>Dikarya</taxon>
        <taxon>Ascomycota</taxon>
        <taxon>Pezizomycotina</taxon>
        <taxon>Eurotiomycetes</taxon>
        <taxon>Eurotiomycetidae</taxon>
        <taxon>Eurotiales</taxon>
        <taxon>Aspergillaceae</taxon>
        <taxon>Penicillium</taxon>
    </lineage>
</organism>
<dbReference type="PANTHER" id="PTHR47425:SF3">
    <property type="entry name" value="ZN(II)2CYS6 TRANSCRIPTION FACTOR (EUROFUNG)"/>
    <property type="match status" value="1"/>
</dbReference>
<comment type="caution">
    <text evidence="3">The sequence shown here is derived from an EMBL/GenBank/DDBJ whole genome shotgun (WGS) entry which is preliminary data.</text>
</comment>
<dbReference type="GO" id="GO:0006351">
    <property type="term" value="P:DNA-templated transcription"/>
    <property type="evidence" value="ECO:0007669"/>
    <property type="project" value="InterPro"/>
</dbReference>
<dbReference type="Pfam" id="PF04082">
    <property type="entry name" value="Fungal_trans"/>
    <property type="match status" value="1"/>
</dbReference>
<evidence type="ECO:0000313" key="4">
    <source>
        <dbReference type="Proteomes" id="UP001146351"/>
    </source>
</evidence>
<dbReference type="CDD" id="cd12148">
    <property type="entry name" value="fungal_TF_MHR"/>
    <property type="match status" value="1"/>
</dbReference>
<evidence type="ECO:0000313" key="3">
    <source>
        <dbReference type="EMBL" id="KAJ5172016.1"/>
    </source>
</evidence>
<sequence>MVDEERNGLEIASAALGQPESAGEIPFYTGIESHSPVNESKRRWGLMLKIGEQTGPTSALNICSLDHSLPKHFLIPLHRNHLSDEDKDFLRRKGVFTLPGKSACDSMIEAYLVHVHPILPVIEADVLVNQHQAGQLQSYNLLLLWSLFFVAVNCLYNNGNERNKVVLLQSSLLMGFWHSDKDEHVQPWYWSGIAISLGQILGLHRDPGVANHDLSITDRQRSLWCRLWWSCFFRDRWLGLTLGRPLRINLDDCDIRMPRAGDLLFDTLKSDGSTIASYLPSDINRLAEYWVMLIELTCLLGNTLTLNRRPAGHKASLDEVEGLERRLLQSGLPDQYEVGLTRVARFYSHHVHLHYQAIVLTFYRRWETEAPDGLTPTAKDDWQHRIRLRTDAAASRTNEILDMLVQEKLLGFAGPMTPPLLVPAMQAHLLRCKFGDSISKRIRLNKLEMCMLVLEEFQKTYTVASIYRGIFTKAIQQIFPGYSVPTIGISPAATVIPAPAVDSYTPGVILKRGDLGANHSTNDQSDEFGVTVATEPDLANFVMDEASIFDLWQTWNQI</sequence>
<dbReference type="InterPro" id="IPR007219">
    <property type="entry name" value="XnlR_reg_dom"/>
</dbReference>
<reference evidence="3" key="2">
    <citation type="journal article" date="2023" name="IMA Fungus">
        <title>Comparative genomic study of the Penicillium genus elucidates a diverse pangenome and 15 lateral gene transfer events.</title>
        <authorList>
            <person name="Petersen C."/>
            <person name="Sorensen T."/>
            <person name="Nielsen M.R."/>
            <person name="Sondergaard T.E."/>
            <person name="Sorensen J.L."/>
            <person name="Fitzpatrick D.A."/>
            <person name="Frisvad J.C."/>
            <person name="Nielsen K.L."/>
        </authorList>
    </citation>
    <scope>NUCLEOTIDE SEQUENCE</scope>
    <source>
        <strain evidence="3">IBT 21917</strain>
    </source>
</reference>
<dbReference type="GO" id="GO:0008270">
    <property type="term" value="F:zinc ion binding"/>
    <property type="evidence" value="ECO:0007669"/>
    <property type="project" value="InterPro"/>
</dbReference>
<evidence type="ECO:0000256" key="1">
    <source>
        <dbReference type="ARBA" id="ARBA00023242"/>
    </source>
</evidence>
<proteinExistence type="predicted"/>
<dbReference type="Proteomes" id="UP001146351">
    <property type="component" value="Unassembled WGS sequence"/>
</dbReference>
<evidence type="ECO:0000259" key="2">
    <source>
        <dbReference type="SMART" id="SM00906"/>
    </source>
</evidence>
<dbReference type="EMBL" id="JAPQKO010000003">
    <property type="protein sequence ID" value="KAJ5172016.1"/>
    <property type="molecule type" value="Genomic_DNA"/>
</dbReference>
<dbReference type="PANTHER" id="PTHR47425">
    <property type="entry name" value="FARB-RELATED"/>
    <property type="match status" value="1"/>
</dbReference>
<dbReference type="GO" id="GO:0003677">
    <property type="term" value="F:DNA binding"/>
    <property type="evidence" value="ECO:0007669"/>
    <property type="project" value="InterPro"/>
</dbReference>
<dbReference type="OrthoDB" id="4161332at2759"/>
<gene>
    <name evidence="3" type="ORF">N7492_004609</name>
</gene>
<reference evidence="3" key="1">
    <citation type="submission" date="2022-11" db="EMBL/GenBank/DDBJ databases">
        <authorList>
            <person name="Petersen C."/>
        </authorList>
    </citation>
    <scope>NUCLEOTIDE SEQUENCE</scope>
    <source>
        <strain evidence="3">IBT 21917</strain>
    </source>
</reference>
<keyword evidence="1" id="KW-0539">Nucleus</keyword>
<dbReference type="InterPro" id="IPR052761">
    <property type="entry name" value="Fungal_Detox/Toxin_TFs"/>
</dbReference>
<protein>
    <submittedName>
        <fullName evidence="3">Fungal-specific transcription factor domain-containing protein</fullName>
    </submittedName>
</protein>
<keyword evidence="4" id="KW-1185">Reference proteome</keyword>
<dbReference type="AlphaFoldDB" id="A0A9W9LQW8"/>
<feature type="domain" description="Xylanolytic transcriptional activator regulatory" evidence="2">
    <location>
        <begin position="187"/>
        <end position="264"/>
    </location>
</feature>